<organism evidence="3 5">
    <name type="scientific">Flagellimonas pelagia</name>
    <dbReference type="NCBI Taxonomy" id="2306998"/>
    <lineage>
        <taxon>Bacteria</taxon>
        <taxon>Pseudomonadati</taxon>
        <taxon>Bacteroidota</taxon>
        <taxon>Flavobacteriia</taxon>
        <taxon>Flavobacteriales</taxon>
        <taxon>Flavobacteriaceae</taxon>
        <taxon>Flagellimonas</taxon>
    </lineage>
</organism>
<evidence type="ECO:0000313" key="6">
    <source>
        <dbReference type="Proteomes" id="UP000321621"/>
    </source>
</evidence>
<sequence length="284" mass="32356">MKNILCPIDFSENAWNAVFTGTKLFAEQECRFYLLHVHEPKMRNISGQKSSARAGMVYQSMATAVENELHKAKAYMEEHNSNPKHHFKTISIAGDLPDTVRELIPKYDIDTIVMGTQGATGAKEVFLGSNTVKVLKHIKDCTMLVVPQSFDFQNLKSVVFPTDFTHFFPKGALEYLLKLFELWNPQVKIFHVAQEFIMSENQQENKEILKKRFEGFSVSFHRVVIETTVTEAIITFAKDQNADLIVLTKYSHDFFGKLTQEPVVKKASFKTDVPLLVLPSFGED</sequence>
<evidence type="ECO:0000259" key="2">
    <source>
        <dbReference type="Pfam" id="PF00582"/>
    </source>
</evidence>
<dbReference type="RefSeq" id="WP_119648861.1">
    <property type="nucleotide sequence ID" value="NZ_QXFI01000036.1"/>
</dbReference>
<dbReference type="PANTHER" id="PTHR46268">
    <property type="entry name" value="STRESS RESPONSE PROTEIN NHAX"/>
    <property type="match status" value="1"/>
</dbReference>
<gene>
    <name evidence="3" type="ORF">D2V05_17780</name>
    <name evidence="4" type="ORF">FQ017_17620</name>
</gene>
<name>A0A3A1NG85_9FLAO</name>
<reference evidence="3 5" key="1">
    <citation type="submission" date="2018-08" db="EMBL/GenBank/DDBJ databases">
        <title>Proposal of Muricauda 72 sp.nov. and Muricauda NH166 sp.nov., isolated from seawater.</title>
        <authorList>
            <person name="Cheng H."/>
            <person name="Wu Y.-H."/>
            <person name="Guo L.-L."/>
            <person name="Xu X.-W."/>
        </authorList>
    </citation>
    <scope>NUCLEOTIDE SEQUENCE [LARGE SCALE GENOMIC DNA]</scope>
    <source>
        <strain evidence="3 5">72</strain>
    </source>
</reference>
<evidence type="ECO:0000313" key="5">
    <source>
        <dbReference type="Proteomes" id="UP000266691"/>
    </source>
</evidence>
<keyword evidence="6" id="KW-1185">Reference proteome</keyword>
<comment type="caution">
    <text evidence="3">The sequence shown here is derived from an EMBL/GenBank/DDBJ whole genome shotgun (WGS) entry which is preliminary data.</text>
</comment>
<evidence type="ECO:0000313" key="4">
    <source>
        <dbReference type="EMBL" id="TXJ90838.1"/>
    </source>
</evidence>
<evidence type="ECO:0000256" key="1">
    <source>
        <dbReference type="ARBA" id="ARBA00008791"/>
    </source>
</evidence>
<dbReference type="SUPFAM" id="SSF52402">
    <property type="entry name" value="Adenine nucleotide alpha hydrolases-like"/>
    <property type="match status" value="2"/>
</dbReference>
<dbReference type="InterPro" id="IPR006015">
    <property type="entry name" value="Universal_stress_UspA"/>
</dbReference>
<dbReference type="OrthoDB" id="9788959at2"/>
<dbReference type="EMBL" id="VNWK01000036">
    <property type="protein sequence ID" value="TXJ90838.1"/>
    <property type="molecule type" value="Genomic_DNA"/>
</dbReference>
<comment type="similarity">
    <text evidence="1">Belongs to the universal stress protein A family.</text>
</comment>
<dbReference type="Pfam" id="PF00582">
    <property type="entry name" value="Usp"/>
    <property type="match status" value="1"/>
</dbReference>
<dbReference type="InterPro" id="IPR014729">
    <property type="entry name" value="Rossmann-like_a/b/a_fold"/>
</dbReference>
<dbReference type="Proteomes" id="UP000266691">
    <property type="component" value="Unassembled WGS sequence"/>
</dbReference>
<dbReference type="PANTHER" id="PTHR46268:SF6">
    <property type="entry name" value="UNIVERSAL STRESS PROTEIN UP12"/>
    <property type="match status" value="1"/>
</dbReference>
<feature type="domain" description="UspA" evidence="2">
    <location>
        <begin position="1"/>
        <end position="147"/>
    </location>
</feature>
<dbReference type="CDD" id="cd00293">
    <property type="entry name" value="USP-like"/>
    <property type="match status" value="2"/>
</dbReference>
<evidence type="ECO:0000313" key="3">
    <source>
        <dbReference type="EMBL" id="RIV41961.1"/>
    </source>
</evidence>
<accession>A0A3A1NG85</accession>
<dbReference type="Gene3D" id="3.40.50.620">
    <property type="entry name" value="HUPs"/>
    <property type="match status" value="2"/>
</dbReference>
<protein>
    <submittedName>
        <fullName evidence="3">Universal stress protein</fullName>
    </submittedName>
</protein>
<dbReference type="EMBL" id="QXFI01000036">
    <property type="protein sequence ID" value="RIV41961.1"/>
    <property type="molecule type" value="Genomic_DNA"/>
</dbReference>
<reference evidence="4 6" key="2">
    <citation type="submission" date="2019-07" db="EMBL/GenBank/DDBJ databases">
        <title>Draft genome of two Muricauda strains isolated from deep sea.</title>
        <authorList>
            <person name="Sun C."/>
        </authorList>
    </citation>
    <scope>NUCLEOTIDE SEQUENCE [LARGE SCALE GENOMIC DNA]</scope>
    <source>
        <strain evidence="4 6">72</strain>
    </source>
</reference>
<dbReference type="Proteomes" id="UP000321621">
    <property type="component" value="Unassembled WGS sequence"/>
</dbReference>
<dbReference type="AlphaFoldDB" id="A0A3A1NG85"/>
<proteinExistence type="inferred from homology"/>
<dbReference type="InterPro" id="IPR006016">
    <property type="entry name" value="UspA"/>
</dbReference>
<dbReference type="PRINTS" id="PR01438">
    <property type="entry name" value="UNVRSLSTRESS"/>
</dbReference>